<dbReference type="AlphaFoldDB" id="X1L3W8"/>
<reference evidence="1" key="1">
    <citation type="journal article" date="2014" name="Front. Microbiol.">
        <title>High frequency of phylogenetically diverse reductive dehalogenase-homologous genes in deep subseafloor sedimentary metagenomes.</title>
        <authorList>
            <person name="Kawai M."/>
            <person name="Futagami T."/>
            <person name="Toyoda A."/>
            <person name="Takaki Y."/>
            <person name="Nishi S."/>
            <person name="Hori S."/>
            <person name="Arai W."/>
            <person name="Tsubouchi T."/>
            <person name="Morono Y."/>
            <person name="Uchiyama I."/>
            <person name="Ito T."/>
            <person name="Fujiyama A."/>
            <person name="Inagaki F."/>
            <person name="Takami H."/>
        </authorList>
    </citation>
    <scope>NUCLEOTIDE SEQUENCE</scope>
    <source>
        <strain evidence="1">Expedition CK06-06</strain>
    </source>
</reference>
<accession>X1L3W8</accession>
<protein>
    <submittedName>
        <fullName evidence="1">Uncharacterized protein</fullName>
    </submittedName>
</protein>
<name>X1L3W8_9ZZZZ</name>
<sequence length="69" mass="7433">MDKSGRSIKASFILVQPEGVARTWADPELTRVLAEFLKIWAGTVDGEAHRFDITVDGSEPAPPSAISPP</sequence>
<dbReference type="EMBL" id="BARU01046254">
    <property type="protein sequence ID" value="GAI00571.1"/>
    <property type="molecule type" value="Genomic_DNA"/>
</dbReference>
<evidence type="ECO:0000313" key="1">
    <source>
        <dbReference type="EMBL" id="GAI00571.1"/>
    </source>
</evidence>
<gene>
    <name evidence="1" type="ORF">S03H2_69849</name>
</gene>
<organism evidence="1">
    <name type="scientific">marine sediment metagenome</name>
    <dbReference type="NCBI Taxonomy" id="412755"/>
    <lineage>
        <taxon>unclassified sequences</taxon>
        <taxon>metagenomes</taxon>
        <taxon>ecological metagenomes</taxon>
    </lineage>
</organism>
<proteinExistence type="predicted"/>
<comment type="caution">
    <text evidence="1">The sequence shown here is derived from an EMBL/GenBank/DDBJ whole genome shotgun (WGS) entry which is preliminary data.</text>
</comment>